<dbReference type="InterPro" id="IPR003136">
    <property type="entry name" value="Cytidylate_kin"/>
</dbReference>
<keyword evidence="2 8" id="KW-0808">Transferase</keyword>
<dbReference type="Pfam" id="PF02224">
    <property type="entry name" value="Cytidylate_kin"/>
    <property type="match status" value="1"/>
</dbReference>
<dbReference type="RefSeq" id="WP_009644766.1">
    <property type="nucleotide sequence ID" value="NZ_CAUTAN010000004.1"/>
</dbReference>
<evidence type="ECO:0000256" key="4">
    <source>
        <dbReference type="ARBA" id="ARBA00022777"/>
    </source>
</evidence>
<keyword evidence="3 8" id="KW-0547">Nucleotide-binding</keyword>
<keyword evidence="4 8" id="KW-0418">Kinase</keyword>
<evidence type="ECO:0000256" key="1">
    <source>
        <dbReference type="ARBA" id="ARBA00009427"/>
    </source>
</evidence>
<evidence type="ECO:0000256" key="6">
    <source>
        <dbReference type="ARBA" id="ARBA00047615"/>
    </source>
</evidence>
<dbReference type="PANTHER" id="PTHR21299">
    <property type="entry name" value="CYTIDYLATE KINASE/PANTOATE-BETA-ALANINE LIGASE"/>
    <property type="match status" value="1"/>
</dbReference>
<evidence type="ECO:0000313" key="10">
    <source>
        <dbReference type="EMBL" id="NWO23830.1"/>
    </source>
</evidence>
<accession>A0A7Y8VT55</accession>
<dbReference type="GO" id="GO:0015949">
    <property type="term" value="P:nucleobase-containing small molecule interconversion"/>
    <property type="evidence" value="ECO:0007669"/>
    <property type="project" value="TreeGrafter"/>
</dbReference>
<dbReference type="InterPro" id="IPR027417">
    <property type="entry name" value="P-loop_NTPase"/>
</dbReference>
<dbReference type="Proteomes" id="UP000526307">
    <property type="component" value="Unassembled WGS sequence"/>
</dbReference>
<dbReference type="GO" id="GO:0005524">
    <property type="term" value="F:ATP binding"/>
    <property type="evidence" value="ECO:0007669"/>
    <property type="project" value="UniProtKB-UniRule"/>
</dbReference>
<comment type="caution">
    <text evidence="10">The sequence shown here is derived from an EMBL/GenBank/DDBJ whole genome shotgun (WGS) entry which is preliminary data.</text>
</comment>
<dbReference type="HAMAP" id="MF_00238">
    <property type="entry name" value="Cytidyl_kinase_type1"/>
    <property type="match status" value="1"/>
</dbReference>
<comment type="catalytic activity">
    <reaction evidence="6 8">
        <text>dCMP + ATP = dCDP + ADP</text>
        <dbReference type="Rhea" id="RHEA:25094"/>
        <dbReference type="ChEBI" id="CHEBI:30616"/>
        <dbReference type="ChEBI" id="CHEBI:57566"/>
        <dbReference type="ChEBI" id="CHEBI:58593"/>
        <dbReference type="ChEBI" id="CHEBI:456216"/>
        <dbReference type="EC" id="2.7.4.25"/>
    </reaction>
</comment>
<dbReference type="CDD" id="cd02020">
    <property type="entry name" value="CMPK"/>
    <property type="match status" value="1"/>
</dbReference>
<keyword evidence="8" id="KW-0963">Cytoplasm</keyword>
<comment type="similarity">
    <text evidence="1 8">Belongs to the cytidylate kinase family. Type 1 subfamily.</text>
</comment>
<dbReference type="EC" id="2.7.4.25" evidence="8"/>
<evidence type="ECO:0000313" key="11">
    <source>
        <dbReference type="Proteomes" id="UP000526307"/>
    </source>
</evidence>
<dbReference type="EMBL" id="JABXYR010000002">
    <property type="protein sequence ID" value="NWO23830.1"/>
    <property type="molecule type" value="Genomic_DNA"/>
</dbReference>
<feature type="binding site" evidence="8">
    <location>
        <begin position="8"/>
        <end position="16"/>
    </location>
    <ligand>
        <name>ATP</name>
        <dbReference type="ChEBI" id="CHEBI:30616"/>
    </ligand>
</feature>
<dbReference type="GO" id="GO:0036431">
    <property type="term" value="F:dCMP kinase activity"/>
    <property type="evidence" value="ECO:0007669"/>
    <property type="project" value="InterPro"/>
</dbReference>
<evidence type="ECO:0000256" key="5">
    <source>
        <dbReference type="ARBA" id="ARBA00022840"/>
    </source>
</evidence>
<keyword evidence="11" id="KW-1185">Reference proteome</keyword>
<name>A0A7Y8VT55_9FIRM</name>
<dbReference type="AlphaFoldDB" id="A0A7Y8VT55"/>
<dbReference type="SUPFAM" id="SSF52540">
    <property type="entry name" value="P-loop containing nucleoside triphosphate hydrolases"/>
    <property type="match status" value="1"/>
</dbReference>
<evidence type="ECO:0000259" key="9">
    <source>
        <dbReference type="Pfam" id="PF02224"/>
    </source>
</evidence>
<sequence>MIRIAIDGPGGAGKSTIAKLVGNKLGLEYIDTGAMYRAIGLKLNRERISPNDIEAIRESLDNTSIDFVDGKIILDDEDVSDIIRTQEISKLASMYSQIPDVRTKLVDIQRRIAGGKGVIMDGRDIGTNVLTDAELKIFLTAAPMIRARRRYDELVSKGVQAVFNDIYDDIKDRDYQDSHRKLNPLVKAEDAVLLDTSEMSIEEVVDAISAEADRVSAK</sequence>
<proteinExistence type="inferred from homology"/>
<dbReference type="GO" id="GO:0006220">
    <property type="term" value="P:pyrimidine nucleotide metabolic process"/>
    <property type="evidence" value="ECO:0007669"/>
    <property type="project" value="UniProtKB-UniRule"/>
</dbReference>
<feature type="domain" description="Cytidylate kinase" evidence="9">
    <location>
        <begin position="4"/>
        <end position="211"/>
    </location>
</feature>
<dbReference type="GO" id="GO:0005829">
    <property type="term" value="C:cytosol"/>
    <property type="evidence" value="ECO:0007669"/>
    <property type="project" value="TreeGrafter"/>
</dbReference>
<keyword evidence="5 8" id="KW-0067">ATP-binding</keyword>
<evidence type="ECO:0000256" key="2">
    <source>
        <dbReference type="ARBA" id="ARBA00022679"/>
    </source>
</evidence>
<comment type="catalytic activity">
    <reaction evidence="7 8">
        <text>CMP + ATP = CDP + ADP</text>
        <dbReference type="Rhea" id="RHEA:11600"/>
        <dbReference type="ChEBI" id="CHEBI:30616"/>
        <dbReference type="ChEBI" id="CHEBI:58069"/>
        <dbReference type="ChEBI" id="CHEBI:60377"/>
        <dbReference type="ChEBI" id="CHEBI:456216"/>
        <dbReference type="EC" id="2.7.4.25"/>
    </reaction>
</comment>
<dbReference type="PANTHER" id="PTHR21299:SF2">
    <property type="entry name" value="CYTIDYLATE KINASE"/>
    <property type="match status" value="1"/>
</dbReference>
<protein>
    <recommendedName>
        <fullName evidence="8">Cytidylate kinase</fullName>
        <shortName evidence="8">CK</shortName>
        <ecNumber evidence="8">2.7.4.25</ecNumber>
    </recommendedName>
    <alternativeName>
        <fullName evidence="8">Cytidine monophosphate kinase</fullName>
        <shortName evidence="8">CMP kinase</shortName>
    </alternativeName>
</protein>
<dbReference type="Gene3D" id="3.40.50.300">
    <property type="entry name" value="P-loop containing nucleotide triphosphate hydrolases"/>
    <property type="match status" value="1"/>
</dbReference>
<gene>
    <name evidence="8" type="primary">cmk</name>
    <name evidence="10" type="ORF">HW270_07095</name>
</gene>
<comment type="subcellular location">
    <subcellularLocation>
        <location evidence="8">Cytoplasm</location>
    </subcellularLocation>
</comment>
<dbReference type="InterPro" id="IPR011994">
    <property type="entry name" value="Cytidylate_kinase_dom"/>
</dbReference>
<reference evidence="10 11" key="1">
    <citation type="submission" date="2020-06" db="EMBL/GenBank/DDBJ databases">
        <title>Mogibacterium timidum strain W9173 genomic sequence.</title>
        <authorList>
            <person name="Wade W.G."/>
            <person name="Johnston C.D."/>
            <person name="Chen T."/>
            <person name="Dewhirst F.E."/>
        </authorList>
    </citation>
    <scope>NUCLEOTIDE SEQUENCE [LARGE SCALE GENOMIC DNA]</scope>
    <source>
        <strain evidence="10 11">W9173</strain>
    </source>
</reference>
<evidence type="ECO:0000256" key="3">
    <source>
        <dbReference type="ARBA" id="ARBA00022741"/>
    </source>
</evidence>
<evidence type="ECO:0000256" key="8">
    <source>
        <dbReference type="HAMAP-Rule" id="MF_00238"/>
    </source>
</evidence>
<organism evidence="10 11">
    <name type="scientific">Mogibacterium timidum</name>
    <dbReference type="NCBI Taxonomy" id="35519"/>
    <lineage>
        <taxon>Bacteria</taxon>
        <taxon>Bacillati</taxon>
        <taxon>Bacillota</taxon>
        <taxon>Clostridia</taxon>
        <taxon>Peptostreptococcales</taxon>
        <taxon>Anaerovoracaceae</taxon>
        <taxon>Mogibacterium</taxon>
    </lineage>
</organism>
<evidence type="ECO:0000256" key="7">
    <source>
        <dbReference type="ARBA" id="ARBA00048478"/>
    </source>
</evidence>
<dbReference type="NCBIfam" id="TIGR00017">
    <property type="entry name" value="cmk"/>
    <property type="match status" value="1"/>
</dbReference>